<dbReference type="GeneID" id="24404906"/>
<gene>
    <name evidence="1" type="ORF">Syn7803US120_59</name>
</gene>
<dbReference type="RefSeq" id="YP_009140848.1">
    <property type="nucleotide sequence ID" value="NC_027132.1"/>
</dbReference>
<evidence type="ECO:0000313" key="2">
    <source>
        <dbReference type="Proteomes" id="UP000033009"/>
    </source>
</evidence>
<reference evidence="1 2" key="1">
    <citation type="submission" date="2013-12" db="EMBL/GenBank/DDBJ databases">
        <title>Ecological redundancy of diverse viral populations within a natural community.</title>
        <authorList>
            <person name="Gregory A.C."/>
            <person name="LaButti K."/>
            <person name="Copeland A."/>
            <person name="Woyke T."/>
            <person name="Sullivan M.B."/>
        </authorList>
    </citation>
    <scope>NUCLEOTIDE SEQUENCE [LARGE SCALE GENOMIC DNA]</scope>
    <source>
        <strain evidence="1">Syn7803US120</strain>
    </source>
</reference>
<evidence type="ECO:0000313" key="1">
    <source>
        <dbReference type="EMBL" id="AIX26780.1"/>
    </source>
</evidence>
<name>A0A0E3FH73_9CAUD</name>
<keyword evidence="2" id="KW-1185">Reference proteome</keyword>
<dbReference type="Proteomes" id="UP000033009">
    <property type="component" value="Segment"/>
</dbReference>
<organism evidence="1 2">
    <name type="scientific">Synechococcus phage ACG-2014i</name>
    <dbReference type="NCBI Taxonomy" id="1493513"/>
    <lineage>
        <taxon>Viruses</taxon>
        <taxon>Duplodnaviria</taxon>
        <taxon>Heunggongvirae</taxon>
        <taxon>Uroviricota</taxon>
        <taxon>Caudoviricetes</taxon>
        <taxon>Pantevenvirales</taxon>
        <taxon>Kyanoviridae</taxon>
        <taxon>Chalconvirus</taxon>
        <taxon>Chalconvirus acg2014i</taxon>
    </lineage>
</organism>
<proteinExistence type="predicted"/>
<protein>
    <submittedName>
        <fullName evidence="1">Uncharacterized protein</fullName>
    </submittedName>
</protein>
<dbReference type="KEGG" id="vg:24404906"/>
<dbReference type="EMBL" id="KJ019082">
    <property type="protein sequence ID" value="AIX26780.1"/>
    <property type="molecule type" value="Genomic_DNA"/>
</dbReference>
<sequence>MRHRYVVTIEYLDGGCTTHTINSTASEWFIIQSLKQHDRRLRWYSIIDQNE</sequence>
<accession>A0A0E3FH73</accession>